<reference evidence="3 4" key="1">
    <citation type="submission" date="2020-08" db="EMBL/GenBank/DDBJ databases">
        <title>Genomic Encyclopedia of Type Strains, Phase III (KMG-III): the genomes of soil and plant-associated and newly described type strains.</title>
        <authorList>
            <person name="Whitman W."/>
        </authorList>
    </citation>
    <scope>NUCLEOTIDE SEQUENCE [LARGE SCALE GENOMIC DNA]</scope>
    <source>
        <strain evidence="3 4">CECT 8654</strain>
    </source>
</reference>
<organism evidence="3 4">
    <name type="scientific">Litorivivens lipolytica</name>
    <dbReference type="NCBI Taxonomy" id="1524264"/>
    <lineage>
        <taxon>Bacteria</taxon>
        <taxon>Pseudomonadati</taxon>
        <taxon>Pseudomonadota</taxon>
        <taxon>Gammaproteobacteria</taxon>
        <taxon>Litorivivens</taxon>
    </lineage>
</organism>
<dbReference type="RefSeq" id="WP_183409209.1">
    <property type="nucleotide sequence ID" value="NZ_JACHWY010000001.1"/>
</dbReference>
<keyword evidence="4" id="KW-1185">Reference proteome</keyword>
<proteinExistence type="predicted"/>
<dbReference type="AlphaFoldDB" id="A0A7W4Z4W4"/>
<keyword evidence="1" id="KW-0732">Signal</keyword>
<dbReference type="InterPro" id="IPR025411">
    <property type="entry name" value="DUF4136"/>
</dbReference>
<feature type="signal peptide" evidence="1">
    <location>
        <begin position="1"/>
        <end position="17"/>
    </location>
</feature>
<name>A0A7W4Z4W4_9GAMM</name>
<dbReference type="Pfam" id="PF13590">
    <property type="entry name" value="DUF4136"/>
    <property type="match status" value="1"/>
</dbReference>
<dbReference type="EMBL" id="JACHWY010000001">
    <property type="protein sequence ID" value="MBB3046517.1"/>
    <property type="molecule type" value="Genomic_DNA"/>
</dbReference>
<dbReference type="Gene3D" id="3.30.160.670">
    <property type="match status" value="1"/>
</dbReference>
<dbReference type="PROSITE" id="PS51257">
    <property type="entry name" value="PROKAR_LIPOPROTEIN"/>
    <property type="match status" value="1"/>
</dbReference>
<protein>
    <recommendedName>
        <fullName evidence="2">DUF4136 domain-containing protein</fullName>
    </recommendedName>
</protein>
<accession>A0A7W4Z4W4</accession>
<dbReference type="Proteomes" id="UP000537130">
    <property type="component" value="Unassembled WGS sequence"/>
</dbReference>
<feature type="chain" id="PRO_5031433629" description="DUF4136 domain-containing protein" evidence="1">
    <location>
        <begin position="18"/>
        <end position="196"/>
    </location>
</feature>
<evidence type="ECO:0000313" key="4">
    <source>
        <dbReference type="Proteomes" id="UP000537130"/>
    </source>
</evidence>
<evidence type="ECO:0000256" key="1">
    <source>
        <dbReference type="SAM" id="SignalP"/>
    </source>
</evidence>
<sequence>MGKMLVLALTIVLTACAGAPVATDYDTDFPFASVKRYAWLDSGSAEEPDPAARRNDLMRDRLRKAIDDQMAARGYRKVEPSASPDLLVTFHMGITERVETYDFHDHFGYYPCFNRYCDSNGHAYYPGGINHDHWQTEYHEGRLLIDMISPDTRKLVWRGISERRIPQLETPEERRLFIVETVGDTLSHFPPGNQTH</sequence>
<evidence type="ECO:0000313" key="3">
    <source>
        <dbReference type="EMBL" id="MBB3046517.1"/>
    </source>
</evidence>
<evidence type="ECO:0000259" key="2">
    <source>
        <dbReference type="Pfam" id="PF13590"/>
    </source>
</evidence>
<comment type="caution">
    <text evidence="3">The sequence shown here is derived from an EMBL/GenBank/DDBJ whole genome shotgun (WGS) entry which is preliminary data.</text>
</comment>
<gene>
    <name evidence="3" type="ORF">FHR99_000753</name>
</gene>
<feature type="domain" description="DUF4136" evidence="2">
    <location>
        <begin position="21"/>
        <end position="191"/>
    </location>
</feature>